<feature type="compositionally biased region" description="Pro residues" evidence="2">
    <location>
        <begin position="694"/>
        <end position="705"/>
    </location>
</feature>
<dbReference type="Gene3D" id="1.20.58.2220">
    <property type="entry name" value="Formin, FH2 domain"/>
    <property type="match status" value="1"/>
</dbReference>
<dbReference type="EMBL" id="JABSTU010000001">
    <property type="protein sequence ID" value="KAH8041496.1"/>
    <property type="molecule type" value="Genomic_DNA"/>
</dbReference>
<feature type="compositionally biased region" description="Low complexity" evidence="2">
    <location>
        <begin position="513"/>
        <end position="526"/>
    </location>
</feature>
<reference evidence="4" key="2">
    <citation type="submission" date="2021-09" db="EMBL/GenBank/DDBJ databases">
        <authorList>
            <person name="Jia N."/>
            <person name="Wang J."/>
            <person name="Shi W."/>
            <person name="Du L."/>
            <person name="Sun Y."/>
            <person name="Zhan W."/>
            <person name="Jiang J."/>
            <person name="Wang Q."/>
            <person name="Zhang B."/>
            <person name="Ji P."/>
            <person name="Sakyi L.B."/>
            <person name="Cui X."/>
            <person name="Yuan T."/>
            <person name="Jiang B."/>
            <person name="Yang W."/>
            <person name="Lam T.T.-Y."/>
            <person name="Chang Q."/>
            <person name="Ding S."/>
            <person name="Wang X."/>
            <person name="Zhu J."/>
            <person name="Ruan X."/>
            <person name="Zhao L."/>
            <person name="Wei J."/>
            <person name="Que T."/>
            <person name="Du C."/>
            <person name="Cheng J."/>
            <person name="Dai P."/>
            <person name="Han X."/>
            <person name="Huang E."/>
            <person name="Gao Y."/>
            <person name="Liu J."/>
            <person name="Shao H."/>
            <person name="Ye R."/>
            <person name="Li L."/>
            <person name="Wei W."/>
            <person name="Wang X."/>
            <person name="Wang C."/>
            <person name="Huo Q."/>
            <person name="Li W."/>
            <person name="Guo W."/>
            <person name="Chen H."/>
            <person name="Chen S."/>
            <person name="Zhou L."/>
            <person name="Zhou L."/>
            <person name="Ni X."/>
            <person name="Tian J."/>
            <person name="Zhou Y."/>
            <person name="Sheng Y."/>
            <person name="Liu T."/>
            <person name="Pan Y."/>
            <person name="Xia L."/>
            <person name="Li J."/>
            <person name="Zhao F."/>
            <person name="Cao W."/>
        </authorList>
    </citation>
    <scope>NUCLEOTIDE SEQUENCE</scope>
    <source>
        <strain evidence="4">Rmic-2018</strain>
        <tissue evidence="4">Larvae</tissue>
    </source>
</reference>
<organism evidence="4 5">
    <name type="scientific">Rhipicephalus microplus</name>
    <name type="common">Cattle tick</name>
    <name type="synonym">Boophilus microplus</name>
    <dbReference type="NCBI Taxonomy" id="6941"/>
    <lineage>
        <taxon>Eukaryota</taxon>
        <taxon>Metazoa</taxon>
        <taxon>Ecdysozoa</taxon>
        <taxon>Arthropoda</taxon>
        <taxon>Chelicerata</taxon>
        <taxon>Arachnida</taxon>
        <taxon>Acari</taxon>
        <taxon>Parasitiformes</taxon>
        <taxon>Ixodida</taxon>
        <taxon>Ixodoidea</taxon>
        <taxon>Ixodidae</taxon>
        <taxon>Rhipicephalinae</taxon>
        <taxon>Rhipicephalus</taxon>
        <taxon>Boophilus</taxon>
    </lineage>
</organism>
<evidence type="ECO:0000256" key="1">
    <source>
        <dbReference type="SAM" id="Coils"/>
    </source>
</evidence>
<dbReference type="Proteomes" id="UP000821866">
    <property type="component" value="Chromosome 1"/>
</dbReference>
<feature type="compositionally biased region" description="Pro residues" evidence="2">
    <location>
        <begin position="844"/>
        <end position="853"/>
    </location>
</feature>
<feature type="compositionally biased region" description="Low complexity" evidence="2">
    <location>
        <begin position="721"/>
        <end position="736"/>
    </location>
</feature>
<dbReference type="PROSITE" id="PS51444">
    <property type="entry name" value="FH2"/>
    <property type="match status" value="1"/>
</dbReference>
<feature type="compositionally biased region" description="Low complexity" evidence="2">
    <location>
        <begin position="918"/>
        <end position="936"/>
    </location>
</feature>
<feature type="compositionally biased region" description="Polar residues" evidence="2">
    <location>
        <begin position="960"/>
        <end position="970"/>
    </location>
</feature>
<comment type="caution">
    <text evidence="4">The sequence shown here is derived from an EMBL/GenBank/DDBJ whole genome shotgun (WGS) entry which is preliminary data.</text>
</comment>
<feature type="region of interest" description="Disordered" evidence="2">
    <location>
        <begin position="1"/>
        <end position="61"/>
    </location>
</feature>
<feature type="compositionally biased region" description="Low complexity" evidence="2">
    <location>
        <begin position="666"/>
        <end position="676"/>
    </location>
</feature>
<feature type="compositionally biased region" description="Polar residues" evidence="2">
    <location>
        <begin position="745"/>
        <end position="760"/>
    </location>
</feature>
<feature type="region of interest" description="Disordered" evidence="2">
    <location>
        <begin position="480"/>
        <end position="988"/>
    </location>
</feature>
<dbReference type="AlphaFoldDB" id="A0A9J6F5Y2"/>
<evidence type="ECO:0000259" key="3">
    <source>
        <dbReference type="PROSITE" id="PS51444"/>
    </source>
</evidence>
<feature type="compositionally biased region" description="Gly residues" evidence="2">
    <location>
        <begin position="138"/>
        <end position="151"/>
    </location>
</feature>
<accession>A0A9J6F5Y2</accession>
<feature type="compositionally biased region" description="Low complexity" evidence="2">
    <location>
        <begin position="41"/>
        <end position="53"/>
    </location>
</feature>
<dbReference type="SUPFAM" id="SSF101447">
    <property type="entry name" value="Formin homology 2 domain (FH2 domain)"/>
    <property type="match status" value="1"/>
</dbReference>
<feature type="compositionally biased region" description="Low complexity" evidence="2">
    <location>
        <begin position="120"/>
        <end position="137"/>
    </location>
</feature>
<feature type="compositionally biased region" description="Basic and acidic residues" evidence="2">
    <location>
        <begin position="500"/>
        <end position="509"/>
    </location>
</feature>
<dbReference type="InterPro" id="IPR042201">
    <property type="entry name" value="FH2_Formin_sf"/>
</dbReference>
<dbReference type="Pfam" id="PF02181">
    <property type="entry name" value="FH2"/>
    <property type="match status" value="1"/>
</dbReference>
<dbReference type="PANTHER" id="PTHR46345:SF8">
    <property type="entry name" value="FORMIN 3, ISOFORM B"/>
    <property type="match status" value="1"/>
</dbReference>
<protein>
    <recommendedName>
        <fullName evidence="3">FH2 domain-containing protein</fullName>
    </recommendedName>
</protein>
<name>A0A9J6F5Y2_RHIMP</name>
<feature type="compositionally biased region" description="Basic residues" evidence="2">
    <location>
        <begin position="562"/>
        <end position="571"/>
    </location>
</feature>
<sequence>MEDAPTAPVSFTPPPGPNLSGPPPPPPPPLPTAPPPPMAPALPSAPQQSEPAPCLVQSWPQPGTKMRTLNWNKIPAHKVLAGGRKSLWRRIAESHTGGESPLDFAHLEGLFCQHQPSQPATSAHHATGSAGAGSNSGWTGGGGGTGSGSEGRGPRDPASGRSGDEAPLRILDAQRSLQVGIFLKQLRGQADEAQLLDVLRRGGSGGGSLGADKLRALQALLPAPESPTALERALLEREPGQLAPPEAFLARILRLPDYRLRVESLLLQEELPTIVASLETSMTCLRNAAKEIQDCKALHEVLYMILVAGNFLNSGGYAGNAAGFQVMSLLKVAELRSNRPGVGLLHYVAQEAERAQVLGSGQLGYDSALPSLEAASRVSGDQVRADVSALAERLARLQADASRAAGRPSGDDAFLARTRALLELVQRELERLRRSLRTLDQARNDLAAFFCEDPASFQLEECCGVIATFWRSFRAADQENRRRSIAEPDGSQPRAPGDMPRLRTTDERGFTTSASSPDASPSNSLRRSFRRSRPSSSEMASDDQLFDFLRHGSDREDSLGRRASRREARRRWAADLSEDSTSRERVPSRETEQTPQAETPREPATSSSPAADAPSYTPRRSLAKPTSTTATSSTGTLTPSTELQKSVSRHDASSKPVTLSPPSPITPTSTTPQGTPEATTLVDFSRHTGVPVKRIPPPSPVPAVPAVPSTTPAAQVSFVHSSSPPRRSALPSPTSLQPMHIATPNIASTAVNSQPSQGNGLPSPPPRITPPLQLTPRVTPPPLVTSPTLTTSPPRVTPPPRLTQTYGITTHSSVTTPRTTPSPTRTTPPPQVTSPSAANLQSPPALPVTPPTFPSSVSSPAPSPTRMEGVRRSSIPTMPGSTVLKRSSRVSPSEKPFMRATSAWTARSGPLPATNGNTPPFGSSSPLFTPSSPLSGTHSANVSLQRRIPLTPLRDRSMGQRPSRTKTPPENQHIPGSRWRSSRTGMSP</sequence>
<keyword evidence="1" id="KW-0175">Coiled coil</keyword>
<feature type="compositionally biased region" description="Low complexity" evidence="2">
    <location>
        <begin position="785"/>
        <end position="794"/>
    </location>
</feature>
<evidence type="ECO:0000313" key="4">
    <source>
        <dbReference type="EMBL" id="KAH8041496.1"/>
    </source>
</evidence>
<reference evidence="4" key="1">
    <citation type="journal article" date="2020" name="Cell">
        <title>Large-Scale Comparative Analyses of Tick Genomes Elucidate Their Genetic Diversity and Vector Capacities.</title>
        <authorList>
            <consortium name="Tick Genome and Microbiome Consortium (TIGMIC)"/>
            <person name="Jia N."/>
            <person name="Wang J."/>
            <person name="Shi W."/>
            <person name="Du L."/>
            <person name="Sun Y."/>
            <person name="Zhan W."/>
            <person name="Jiang J.F."/>
            <person name="Wang Q."/>
            <person name="Zhang B."/>
            <person name="Ji P."/>
            <person name="Bell-Sakyi L."/>
            <person name="Cui X.M."/>
            <person name="Yuan T.T."/>
            <person name="Jiang B.G."/>
            <person name="Yang W.F."/>
            <person name="Lam T.T."/>
            <person name="Chang Q.C."/>
            <person name="Ding S.J."/>
            <person name="Wang X.J."/>
            <person name="Zhu J.G."/>
            <person name="Ruan X.D."/>
            <person name="Zhao L."/>
            <person name="Wei J.T."/>
            <person name="Ye R.Z."/>
            <person name="Que T.C."/>
            <person name="Du C.H."/>
            <person name="Zhou Y.H."/>
            <person name="Cheng J.X."/>
            <person name="Dai P.F."/>
            <person name="Guo W.B."/>
            <person name="Han X.H."/>
            <person name="Huang E.J."/>
            <person name="Li L.F."/>
            <person name="Wei W."/>
            <person name="Gao Y.C."/>
            <person name="Liu J.Z."/>
            <person name="Shao H.Z."/>
            <person name="Wang X."/>
            <person name="Wang C.C."/>
            <person name="Yang T.C."/>
            <person name="Huo Q.B."/>
            <person name="Li W."/>
            <person name="Chen H.Y."/>
            <person name="Chen S.E."/>
            <person name="Zhou L.G."/>
            <person name="Ni X.B."/>
            <person name="Tian J.H."/>
            <person name="Sheng Y."/>
            <person name="Liu T."/>
            <person name="Pan Y.S."/>
            <person name="Xia L.Y."/>
            <person name="Li J."/>
            <person name="Zhao F."/>
            <person name="Cao W.C."/>
        </authorList>
    </citation>
    <scope>NUCLEOTIDE SEQUENCE</scope>
    <source>
        <strain evidence="4">Rmic-2018</strain>
    </source>
</reference>
<evidence type="ECO:0000313" key="5">
    <source>
        <dbReference type="Proteomes" id="UP000821866"/>
    </source>
</evidence>
<dbReference type="SMART" id="SM00498">
    <property type="entry name" value="FH2"/>
    <property type="match status" value="1"/>
</dbReference>
<dbReference type="VEuPathDB" id="VectorBase:LOC119163263"/>
<proteinExistence type="predicted"/>
<dbReference type="InterPro" id="IPR015425">
    <property type="entry name" value="FH2_Formin"/>
</dbReference>
<feature type="compositionally biased region" description="Low complexity" evidence="2">
    <location>
        <begin position="603"/>
        <end position="641"/>
    </location>
</feature>
<feature type="compositionally biased region" description="Pro residues" evidence="2">
    <location>
        <begin position="11"/>
        <end position="40"/>
    </location>
</feature>
<feature type="domain" description="FH2" evidence="3">
    <location>
        <begin position="56"/>
        <end position="499"/>
    </location>
</feature>
<evidence type="ECO:0000256" key="2">
    <source>
        <dbReference type="SAM" id="MobiDB-lite"/>
    </source>
</evidence>
<feature type="region of interest" description="Disordered" evidence="2">
    <location>
        <begin position="116"/>
        <end position="165"/>
    </location>
</feature>
<gene>
    <name evidence="4" type="ORF">HPB51_016941</name>
</gene>
<feature type="coiled-coil region" evidence="1">
    <location>
        <begin position="415"/>
        <end position="445"/>
    </location>
</feature>
<keyword evidence="5" id="KW-1185">Reference proteome</keyword>
<feature type="compositionally biased region" description="Low complexity" evidence="2">
    <location>
        <begin position="802"/>
        <end position="825"/>
    </location>
</feature>
<feature type="compositionally biased region" description="Basic and acidic residues" evidence="2">
    <location>
        <begin position="548"/>
        <end position="560"/>
    </location>
</feature>
<dbReference type="PANTHER" id="PTHR46345">
    <property type="entry name" value="INVERTED FORMIN-2"/>
    <property type="match status" value="1"/>
</dbReference>
<feature type="compositionally biased region" description="Basic and acidic residues" evidence="2">
    <location>
        <begin position="580"/>
        <end position="592"/>
    </location>
</feature>